<dbReference type="RefSeq" id="WP_011504942.1">
    <property type="nucleotide sequence ID" value="NC_007959.1"/>
</dbReference>
<evidence type="ECO:0008006" key="5">
    <source>
        <dbReference type="Google" id="ProtNLM"/>
    </source>
</evidence>
<dbReference type="EMBL" id="CP000320">
    <property type="protein sequence ID" value="ABE64797.1"/>
    <property type="molecule type" value="Genomic_DNA"/>
</dbReference>
<accession>Q1QG50</accession>
<name>Q1QG50_NITHX</name>
<keyword evidence="3" id="KW-0614">Plasmid</keyword>
<dbReference type="InterPro" id="IPR032856">
    <property type="entry name" value="GDE_N_bis"/>
</dbReference>
<sequence length="729" mass="81741">MSFKVQVGPAQIAIHQGQTVLVTEPDGQINWPSKRGLYFRDTRVISAWGIYANGERWELLNGGGAAPHVARVLLTNRGFVTKDGPIAARTLGLVIGRHIDGGLHEDLDITNNSQKPVRFNLEIAIRADFADVFEVKGDNIVRRGRTVTSWSAKRGILRITYRNKDFCREVMVRTGEGDGEPAVNANGRLSFDVILKAGQAWHRCLIYDLVDGTKHIRAPRKCSHSGTTSEHAGNMDKWRRTVLKIDTSNEEFYRCFSQGVQDMAALRLPLKDTDHMVFVPAAGLPWFVALFGRDTLIVSLQTMIVYPEFAAGTLEILAQYQATQRDDYRDAEPGKILHELRYGELAHFKLIPHTPYYGTADATPLYLIALHGAWRASGDRALIERYLPNAEACLTWIDKYGDRDGDGFQEYQTRSPAGYENMAWKDSGDAVMYPDGTLVRGPKALCELQGYVYDAWLRMAEIYDELDNKRRANALRKKAAVLFRKFNEIFWNEQSQFYAYALDGNKKKVMSVASNVGQCLWSGIIAPERAGIVVKRLMRKDMWSGWGIRTLSSDHPSFNPYNYQTGAVWPHDNSLIALGMRRYGFAAEAAAVARDISGAASHFLLNQLPELFAGLQRDPTSFPVQYLGANVPQAWAAGAPFMLLQAMLGLQQDAPRGKLYVDPALPDWLTDVTLTDLRLGRRRFNIRFWRDGKSTIFKILKGSPDAVERLSACDVDSGPTDAQRYCSEA</sequence>
<geneLocation type="plasmid" evidence="4">
    <name>pNITHX1</name>
</geneLocation>
<dbReference type="Gene3D" id="1.50.10.10">
    <property type="match status" value="1"/>
</dbReference>
<protein>
    <recommendedName>
        <fullName evidence="5">Amylo-alpha-1,6-glucosidase</fullName>
    </recommendedName>
</protein>
<dbReference type="InterPro" id="IPR008928">
    <property type="entry name" value="6-hairpin_glycosidase_sf"/>
</dbReference>
<dbReference type="SUPFAM" id="SSF48208">
    <property type="entry name" value="Six-hairpin glycosidases"/>
    <property type="match status" value="1"/>
</dbReference>
<dbReference type="KEGG" id="nha:Nham_4174"/>
<reference evidence="4" key="1">
    <citation type="submission" date="2006-03" db="EMBL/GenBank/DDBJ databases">
        <title>Complete sequence of plasmid 1 of Nitrobacter hamburgensis X14.</title>
        <authorList>
            <consortium name="US DOE Joint Genome Institute"/>
            <person name="Copeland A."/>
            <person name="Lucas S."/>
            <person name="Lapidus A."/>
            <person name="Barry K."/>
            <person name="Detter J.C."/>
            <person name="Glavina del Rio T."/>
            <person name="Hammon N."/>
            <person name="Israni S."/>
            <person name="Dalin E."/>
            <person name="Tice H."/>
            <person name="Pitluck S."/>
            <person name="Chain P."/>
            <person name="Malfatti S."/>
            <person name="Shin M."/>
            <person name="Vergez L."/>
            <person name="Schmutz J."/>
            <person name="Larimer F."/>
            <person name="Land M."/>
            <person name="Hauser L."/>
            <person name="Kyrpides N."/>
            <person name="Ivanova N."/>
            <person name="Ward B."/>
            <person name="Arp D."/>
            <person name="Klotz M."/>
            <person name="Stein L."/>
            <person name="O'Mullan G."/>
            <person name="Starkenburg S."/>
            <person name="Sayavedra L."/>
            <person name="Poret-Peterson A.T."/>
            <person name="Gentry M.E."/>
            <person name="Bruce D."/>
            <person name="Richardson P."/>
        </authorList>
    </citation>
    <scope>NUCLEOTIDE SEQUENCE [LARGE SCALE GENOMIC DNA]</scope>
    <source>
        <strain evidence="4">DSM 10229 / NCIMB 13809 / X14</strain>
        <plasmid evidence="4">Plasmid pNITHX1</plasmid>
    </source>
</reference>
<dbReference type="OrthoDB" id="9759959at2"/>
<feature type="domain" description="Putative glycogen debranching enzyme N-terminal" evidence="1">
    <location>
        <begin position="14"/>
        <end position="205"/>
    </location>
</feature>
<keyword evidence="4" id="KW-1185">Reference proteome</keyword>
<evidence type="ECO:0000259" key="1">
    <source>
        <dbReference type="Pfam" id="PF14742"/>
    </source>
</evidence>
<evidence type="ECO:0000313" key="4">
    <source>
        <dbReference type="Proteomes" id="UP000001953"/>
    </source>
</evidence>
<evidence type="ECO:0000313" key="3">
    <source>
        <dbReference type="EMBL" id="ABE64797.1"/>
    </source>
</evidence>
<dbReference type="AlphaFoldDB" id="Q1QG50"/>
<dbReference type="Pfam" id="PF14742">
    <property type="entry name" value="GDE_N_bis"/>
    <property type="match status" value="1"/>
</dbReference>
<organism evidence="3 4">
    <name type="scientific">Nitrobacter hamburgensis (strain DSM 10229 / NCIMB 13809 / X14)</name>
    <dbReference type="NCBI Taxonomy" id="323097"/>
    <lineage>
        <taxon>Bacteria</taxon>
        <taxon>Pseudomonadati</taxon>
        <taxon>Pseudomonadota</taxon>
        <taxon>Alphaproteobacteria</taxon>
        <taxon>Hyphomicrobiales</taxon>
        <taxon>Nitrobacteraceae</taxon>
        <taxon>Nitrobacter</taxon>
    </lineage>
</organism>
<feature type="domain" description="Mannosylglycerate hydrolase MGH1-like glycoside hydrolase" evidence="2">
    <location>
        <begin position="355"/>
        <end position="596"/>
    </location>
</feature>
<dbReference type="Pfam" id="PF22422">
    <property type="entry name" value="MGH1-like_GH"/>
    <property type="match status" value="1"/>
</dbReference>
<dbReference type="InterPro" id="IPR012341">
    <property type="entry name" value="6hp_glycosidase-like_sf"/>
</dbReference>
<gene>
    <name evidence="3" type="ordered locus">Nham_4174</name>
</gene>
<dbReference type="InterPro" id="IPR054491">
    <property type="entry name" value="MGH1-like_GH"/>
</dbReference>
<dbReference type="GO" id="GO:0005975">
    <property type="term" value="P:carbohydrate metabolic process"/>
    <property type="evidence" value="ECO:0007669"/>
    <property type="project" value="InterPro"/>
</dbReference>
<dbReference type="Proteomes" id="UP000001953">
    <property type="component" value="Plasmid 1"/>
</dbReference>
<proteinExistence type="predicted"/>
<dbReference type="HOGENOM" id="CLU_019216_1_0_5"/>
<evidence type="ECO:0000259" key="2">
    <source>
        <dbReference type="Pfam" id="PF22422"/>
    </source>
</evidence>